<sequence length="567" mass="61892">MEPSMASELVVKPDQNELLQMHSMPPWKRYESEEEDVSETGSQSVFSPTEGDLTHESDADSVNEAEYVDAEMLAPAVYQKLTSDDSSSLYSHRLSIITAKRSSAATCVPTQHGQDTSTDDSEDVSPLTEYMTPPVSPIYLSAVCYVPDGSESSSRDESSADAEDNDEDEVHEVSEAKQVFFTSPASKPSIVMIQSPTTEAILTARMGNPVQSQQSTDQDKQEGSPFNLRKRSSTKRSSSASGMTTPMDRSKRYSAMFYRDFTQNGEVTYSDARSHTRAQSSHSPARNSSRPRVGPRKDSLISNATDSSETRQSRPRRIPSQRSSSRGSRYAPDYESPRNYSRPRSIRSSSVASDMTSASSASWKRIHAHNWSNSSLQYPSSSSSIADQPSLSSSSSSSPPQSAGENESKQTPHPLSIITTPTSPTTASPDFQQSRFTPQQQQQPQSAITSHSSDIDWSPVEYRRSSTTPYQKTFPYSRPRNPSLSLTSALATASSENLTEYASSPRSRRGSVATTSTTTTRTRKSSISAVMSAAVGSSKSSGHSTSTMKMLMGGFRGLGKQRTNRLS</sequence>
<feature type="compositionally biased region" description="Low complexity" evidence="1">
    <location>
        <begin position="320"/>
        <end position="329"/>
    </location>
</feature>
<feature type="region of interest" description="Disordered" evidence="1">
    <location>
        <begin position="103"/>
        <end position="132"/>
    </location>
</feature>
<dbReference type="Proteomes" id="UP000249363">
    <property type="component" value="Unassembled WGS sequence"/>
</dbReference>
<dbReference type="GeneID" id="63793875"/>
<feature type="region of interest" description="Disordered" evidence="1">
    <location>
        <begin position="497"/>
        <end position="546"/>
    </location>
</feature>
<evidence type="ECO:0000313" key="3">
    <source>
        <dbReference type="Proteomes" id="UP000249363"/>
    </source>
</evidence>
<protein>
    <submittedName>
        <fullName evidence="2">Uncharacterized protein</fullName>
    </submittedName>
</protein>
<feature type="compositionally biased region" description="Polar residues" evidence="1">
    <location>
        <begin position="103"/>
        <end position="116"/>
    </location>
</feature>
<dbReference type="RefSeq" id="XP_040733163.1">
    <property type="nucleotide sequence ID" value="XM_040877048.1"/>
</dbReference>
<feature type="region of interest" description="Disordered" evidence="1">
    <location>
        <begin position="147"/>
        <end position="171"/>
    </location>
</feature>
<dbReference type="OrthoDB" id="4227338at2759"/>
<organism evidence="2 3">
    <name type="scientific">Talaromyces amestolkiae</name>
    <dbReference type="NCBI Taxonomy" id="1196081"/>
    <lineage>
        <taxon>Eukaryota</taxon>
        <taxon>Fungi</taxon>
        <taxon>Dikarya</taxon>
        <taxon>Ascomycota</taxon>
        <taxon>Pezizomycotina</taxon>
        <taxon>Eurotiomycetes</taxon>
        <taxon>Eurotiomycetidae</taxon>
        <taxon>Eurotiales</taxon>
        <taxon>Trichocomaceae</taxon>
        <taxon>Talaromyces</taxon>
        <taxon>Talaromyces sect. Talaromyces</taxon>
    </lineage>
</organism>
<proteinExistence type="predicted"/>
<feature type="region of interest" description="Disordered" evidence="1">
    <location>
        <begin position="270"/>
        <end position="357"/>
    </location>
</feature>
<feature type="compositionally biased region" description="Low complexity" evidence="1">
    <location>
        <begin position="510"/>
        <end position="546"/>
    </location>
</feature>
<feature type="region of interest" description="Disordered" evidence="1">
    <location>
        <begin position="375"/>
        <end position="485"/>
    </location>
</feature>
<dbReference type="STRING" id="1196081.A0A364KYL0"/>
<feature type="region of interest" description="Disordered" evidence="1">
    <location>
        <begin position="1"/>
        <end position="58"/>
    </location>
</feature>
<feature type="compositionally biased region" description="Polar residues" evidence="1">
    <location>
        <begin position="277"/>
        <end position="290"/>
    </location>
</feature>
<reference evidence="2 3" key="1">
    <citation type="journal article" date="2017" name="Biotechnol. Biofuels">
        <title>Differential beta-glucosidase expression as a function of carbon source availability in Talaromyces amestolkiae: a genomic and proteomic approach.</title>
        <authorList>
            <person name="de Eugenio L.I."/>
            <person name="Mendez-Liter J.A."/>
            <person name="Nieto-Dominguez M."/>
            <person name="Alonso L."/>
            <person name="Gil-Munoz J."/>
            <person name="Barriuso J."/>
            <person name="Prieto A."/>
            <person name="Martinez M.J."/>
        </authorList>
    </citation>
    <scope>NUCLEOTIDE SEQUENCE [LARGE SCALE GENOMIC DNA]</scope>
    <source>
        <strain evidence="2 3">CIB</strain>
    </source>
</reference>
<evidence type="ECO:0000256" key="1">
    <source>
        <dbReference type="SAM" id="MobiDB-lite"/>
    </source>
</evidence>
<name>A0A364KYL0_TALAM</name>
<dbReference type="EMBL" id="MIKG01000008">
    <property type="protein sequence ID" value="RAO68647.1"/>
    <property type="molecule type" value="Genomic_DNA"/>
</dbReference>
<feature type="compositionally biased region" description="Low complexity" evidence="1">
    <location>
        <begin position="348"/>
        <end position="357"/>
    </location>
</feature>
<accession>A0A364KYL0</accession>
<dbReference type="AlphaFoldDB" id="A0A364KYL0"/>
<feature type="compositionally biased region" description="Acidic residues" evidence="1">
    <location>
        <begin position="159"/>
        <end position="170"/>
    </location>
</feature>
<feature type="compositionally biased region" description="Low complexity" evidence="1">
    <location>
        <begin position="411"/>
        <end position="446"/>
    </location>
</feature>
<keyword evidence="3" id="KW-1185">Reference proteome</keyword>
<gene>
    <name evidence="2" type="ORF">BHQ10_004659</name>
</gene>
<feature type="region of interest" description="Disordered" evidence="1">
    <location>
        <begin position="208"/>
        <end position="251"/>
    </location>
</feature>
<feature type="compositionally biased region" description="Low complexity" evidence="1">
    <location>
        <begin position="375"/>
        <end position="402"/>
    </location>
</feature>
<comment type="caution">
    <text evidence="2">The sequence shown here is derived from an EMBL/GenBank/DDBJ whole genome shotgun (WGS) entry which is preliminary data.</text>
</comment>
<evidence type="ECO:0000313" key="2">
    <source>
        <dbReference type="EMBL" id="RAO68647.1"/>
    </source>
</evidence>